<dbReference type="Proteomes" id="UP000664369">
    <property type="component" value="Unassembled WGS sequence"/>
</dbReference>
<comment type="caution">
    <text evidence="4">The sequence shown here is derived from an EMBL/GenBank/DDBJ whole genome shotgun (WGS) entry which is preliminary data.</text>
</comment>
<evidence type="ECO:0000256" key="1">
    <source>
        <dbReference type="SAM" id="SignalP"/>
    </source>
</evidence>
<dbReference type="InterPro" id="IPR011050">
    <property type="entry name" value="Pectin_lyase_fold/virulence"/>
</dbReference>
<gene>
    <name evidence="4" type="ORF">J4E00_06260</name>
</gene>
<evidence type="ECO:0000259" key="2">
    <source>
        <dbReference type="Pfam" id="PF18962"/>
    </source>
</evidence>
<evidence type="ECO:0000313" key="4">
    <source>
        <dbReference type="EMBL" id="MBO2008647.1"/>
    </source>
</evidence>
<protein>
    <submittedName>
        <fullName evidence="4">T9SS type A sorting domain-containing protein</fullName>
    </submittedName>
</protein>
<dbReference type="Pfam" id="PF19081">
    <property type="entry name" value="Ig_7"/>
    <property type="match status" value="1"/>
</dbReference>
<dbReference type="InterPro" id="IPR044023">
    <property type="entry name" value="Ig_7"/>
</dbReference>
<accession>A0ABS3QBU6</accession>
<dbReference type="SUPFAM" id="SSF51126">
    <property type="entry name" value="Pectin lyase-like"/>
    <property type="match status" value="1"/>
</dbReference>
<dbReference type="NCBIfam" id="TIGR04183">
    <property type="entry name" value="Por_Secre_tail"/>
    <property type="match status" value="1"/>
</dbReference>
<reference evidence="4 5" key="1">
    <citation type="submission" date="2021-03" db="EMBL/GenBank/DDBJ databases">
        <authorList>
            <person name="Kim M.K."/>
        </authorList>
    </citation>
    <scope>NUCLEOTIDE SEQUENCE [LARGE SCALE GENOMIC DNA]</scope>
    <source>
        <strain evidence="4 5">BT442</strain>
    </source>
</reference>
<dbReference type="SMART" id="SM00710">
    <property type="entry name" value="PbH1"/>
    <property type="match status" value="17"/>
</dbReference>
<dbReference type="InterPro" id="IPR012334">
    <property type="entry name" value="Pectin_lyas_fold"/>
</dbReference>
<dbReference type="Pfam" id="PF18962">
    <property type="entry name" value="Por_Secre_tail"/>
    <property type="match status" value="1"/>
</dbReference>
<evidence type="ECO:0000313" key="5">
    <source>
        <dbReference type="Proteomes" id="UP000664369"/>
    </source>
</evidence>
<dbReference type="InterPro" id="IPR006626">
    <property type="entry name" value="PbH1"/>
</dbReference>
<name>A0ABS3QBU6_9BACT</name>
<feature type="domain" description="Secretion system C-terminal sorting" evidence="2">
    <location>
        <begin position="2348"/>
        <end position="2420"/>
    </location>
</feature>
<sequence length="2423" mass="238818">MHNPLLANRLGRWLAATAFGLLAVPAAHAQLAGTKAIPGDYATVAAAITDLNTQGVGAGGVTFNIAAGYTETFASPTAGAITATGTSANPIVFQKSGTGARPVITAGVGTAALDAIISLAGSDYVTIDGLELAEAATNTTTATQMEFGIALFRPSPTNGCQNNIIRNCVVTLNKTNTGTFGIYGAASTAALATSVAATAPSGAHSNNKVDGNIITNSATGMYFTASTSTTLANYDVSNEIGVVAPNMVYNFGTTATGWGIGGNYQSAFKVVNNVVNNTLNYAGGTTAAVAASTVTSTLRGIYGNACPSASIDITGNTVTLASGATTSLMTGIDNGIGSTPASNTVNITGNTVTMTYATATTAAITGITNAGAATTVNITGNTVQNSTAAAATTATFIGITSSAGSAINLNSNTVTNNVIAGTGTMTLISSSLVSVTTPVSISNNTLTGNSKTPTGTSSSTSLLCLTLGSATTTITGNTITNNTIVTAGASTTASTLVGINSTASSTTSETLSNNVITGLSISGTSTATTHVVRGIVTAANGSSDVQTLNQNTIGSLSIASGSGAVTGISVPTGGGTGSIISRNKVYDLSATGAAASVTGLLISAGGTYTVANNLVGDLRTPAATGLLAVTGLNVAGSTAVNAYYNSISLNATSTGATFGTSGMYLSSTSTILDARNNIVVNKSTAVGTGGYSAALRRLSGTAGTAPANLATTTNNNLYYAGTPSATNLLYVEGTTTATNAQQTLIGYKSFVAARESNSVTEDVPFLSTTGTAATFLHINTAVATQLESAGTPISGITVDFDGDTRNTTTPDLGADEGTFIPLDLTGPSIQYTALGNTSSTANRTLIVTITDASGVATGANAPRLYFNKNGGAYSFVNATTVSGSTYTFTFDFSLVGGISSFDVVRYYVAAQDLAATPNISTLPFGGSGVTPPGTAFTGTANQFVIQGTLSGVYYVGTSTSPQPTRTYATLTEAASAYSNNLLGGAVTFLLLDNAYGTAETFPIAFQANASASATNTLTIRPNTGVVASTIASSGTATATIQFNGASYITLDGANTAGGTTRNLSITNANTGGGSAVQIISLGLGTGATNVALRNLNLSTASANAGIAIAAGGTTAGSAGADNDNLTIENNNIGPAFLGIYAAGSTAVSAGGLDGLAITGNTIGGATSGVGTVGSQGGFIANAVAPSITLNTVQNLTGASALYGFNFTTGVTNATVSQNTVQNLLSTGANSIGLFLGTGFTGGSVTRNKILNISANSTSGYGGKGIDVQTGSATSNLLIANNFVQITAISGWSTLSSDANVGIRLGIGSAVGGVNVYHNSVSITGTDVTASADLSAALYVGSSSTALDIRNNVFRNDVANPGSTSAKNYAIYSAAANTAFTNINYNDYFVSGARGVLGYLSSDRTTLAAIQTATAKDANSLNTDPLFQSATDLHAASAVINNAGTPIAAVTVDIDGETRSATTPDMGADEFAPVAVDIAAGILVAPAQTSTNNCFGSAEAVTVQIRNAGSTTIDFSVNPATVSVVVTGPGTPGTLAPVTINTGILAPGATQNVTLASTVNLSTAGTYSFAITATATGDGNAANNTPATAPTVVVNAPVAGTLPLTVNICRSGTALLSLVGAANGTIQLQQSTSATGTFTDITGATTATFTTPVLTQTTYYRALVTCGTNVATSNVSAVIVNDPQATVTTPLTVCAGSPATLTATAPAGSTTAFRFFTTATGGTPLAGATTTGNTTSLTTGNLTAPAQYYVEAYTPGGGSESVGLATTTTGTASLSLPSGLQFNTTGPTTFYSAVIYPIGTGTVTVSILNGPTGTEVATTPAIPVTGTGLATPVTIPLNLSLPTAVTGYVIQVKTSTGITGLIRDNPLPTGSTFPFPTSAGGFTITTGINIGSALAAYYFLYNIQVSADCVAPSRTAIQVNVNPTTTAGFTYGTASTFCVSGTTAPAVVLGTGATAGTFSSTTGLTIDPTTGAITLATSTPGTYTVTNTVPTNANQCGSTATTTVTITAAPVATFSYPTATTYCAGSTSTVTPTLGTGASTGVFSSTTGLTIDAVTGVITLATSTAGTYTVTNTIAASGACAAATATATVTITPATSAAFSYATSTLCLSGTNPTPTVTGTAGGAFSSTTGLSINATTGAINLAASTAGTYVVTYTVAGSCGSSATQTLTLTTAPVASFSYSTTSACAGSATLLTPTLGTGASAGVFSSTTGLTINATTGAVNPATSTAGTYTVTNTIAASGSCAAATSTATVTINALPATPTYTYTYPTRSTVLFTSSVAPAGTTYQWFLGSVAITGATSQTYTANGTTAPGNYTVRFISTATGCQSAASTPLAVTATNQALAGSSLTLFPNPTADGKLTLQLSGYAKPVTLSVIDALGRVVLTQQVAAGQSEAKLDLSGAASGVYMLRAVTEGGTDIRRIVRE</sequence>
<dbReference type="RefSeq" id="WP_208174260.1">
    <property type="nucleotide sequence ID" value="NZ_JAGETZ010000002.1"/>
</dbReference>
<keyword evidence="1" id="KW-0732">Signal</keyword>
<dbReference type="InterPro" id="IPR026444">
    <property type="entry name" value="Secre_tail"/>
</dbReference>
<feature type="signal peptide" evidence="1">
    <location>
        <begin position="1"/>
        <end position="29"/>
    </location>
</feature>
<feature type="domain" description="Ig-like" evidence="3">
    <location>
        <begin position="1682"/>
        <end position="1757"/>
    </location>
</feature>
<proteinExistence type="predicted"/>
<feature type="chain" id="PRO_5046586655" evidence="1">
    <location>
        <begin position="30"/>
        <end position="2423"/>
    </location>
</feature>
<dbReference type="EMBL" id="JAGETZ010000002">
    <property type="protein sequence ID" value="MBO2008647.1"/>
    <property type="molecule type" value="Genomic_DNA"/>
</dbReference>
<evidence type="ECO:0000259" key="3">
    <source>
        <dbReference type="Pfam" id="PF19081"/>
    </source>
</evidence>
<dbReference type="Gene3D" id="2.160.20.10">
    <property type="entry name" value="Single-stranded right-handed beta-helix, Pectin lyase-like"/>
    <property type="match status" value="2"/>
</dbReference>
<keyword evidence="5" id="KW-1185">Reference proteome</keyword>
<organism evidence="4 5">
    <name type="scientific">Hymenobacter negativus</name>
    <dbReference type="NCBI Taxonomy" id="2795026"/>
    <lineage>
        <taxon>Bacteria</taxon>
        <taxon>Pseudomonadati</taxon>
        <taxon>Bacteroidota</taxon>
        <taxon>Cytophagia</taxon>
        <taxon>Cytophagales</taxon>
        <taxon>Hymenobacteraceae</taxon>
        <taxon>Hymenobacter</taxon>
    </lineage>
</organism>